<dbReference type="InterPro" id="IPR003105">
    <property type="entry name" value="SRA_YDG"/>
</dbReference>
<reference evidence="2 3" key="1">
    <citation type="submission" date="2017-07" db="EMBL/GenBank/DDBJ databases">
        <title>Draft whole genome sequences of clinical Proprionibacteriaceae strains.</title>
        <authorList>
            <person name="Bernier A.-M."/>
            <person name="Bernard K."/>
            <person name="Domingo M.-C."/>
        </authorList>
    </citation>
    <scope>NUCLEOTIDE SEQUENCE [LARGE SCALE GENOMIC DNA]</scope>
    <source>
        <strain evidence="2 3">NML 030167</strain>
    </source>
</reference>
<dbReference type="Gene3D" id="2.30.280.10">
    <property type="entry name" value="SRA-YDG"/>
    <property type="match status" value="1"/>
</dbReference>
<dbReference type="PANTHER" id="PTHR14140:SF27">
    <property type="entry name" value="OS04G0289800 PROTEIN"/>
    <property type="match status" value="1"/>
</dbReference>
<dbReference type="GO" id="GO:0016567">
    <property type="term" value="P:protein ubiquitination"/>
    <property type="evidence" value="ECO:0007669"/>
    <property type="project" value="TreeGrafter"/>
</dbReference>
<sequence length="306" mass="32487">MAKKRFGHIDGVSVGQEFESRAALAAAGVHPPTMPGIHGTKKDGADSIVVSGGYVDDVDLGDVIIYTGAGGNDSNTGRQVADQSLEHPNNAGLVTSQLAGLPVRVSRGRHRGSAHAPAAGYRYEGLFAVVDHWVDVGRDGYKIVRFRLEKLSDGAPAEGPDPHSDTPAYATTTVTRRIRDSAAARWVKEAHGHACQICGVVIPVDGGRNYAEGAHIRPLGVPHDGPDDTGNLLCLCPNHHAQFDHGGLAITPDFDVVERGSGRSIGRLRTVPRHRIGVEHFEYRLAHMHGRTVQESAPGVSASAAR</sequence>
<dbReference type="InterPro" id="IPR003615">
    <property type="entry name" value="HNH_nuc"/>
</dbReference>
<dbReference type="SMART" id="SM00507">
    <property type="entry name" value="HNHc"/>
    <property type="match status" value="1"/>
</dbReference>
<evidence type="ECO:0000313" key="2">
    <source>
        <dbReference type="EMBL" id="OYO08880.1"/>
    </source>
</evidence>
<dbReference type="CDD" id="cd00085">
    <property type="entry name" value="HNHc"/>
    <property type="match status" value="1"/>
</dbReference>
<dbReference type="EMBL" id="NMVO01000018">
    <property type="protein sequence ID" value="OYO08880.1"/>
    <property type="molecule type" value="Genomic_DNA"/>
</dbReference>
<comment type="caution">
    <text evidence="2">The sequence shown here is derived from an EMBL/GenBank/DDBJ whole genome shotgun (WGS) entry which is preliminary data.</text>
</comment>
<protein>
    <recommendedName>
        <fullName evidence="1">YDG domain-containing protein</fullName>
    </recommendedName>
</protein>
<evidence type="ECO:0000259" key="1">
    <source>
        <dbReference type="PROSITE" id="PS51015"/>
    </source>
</evidence>
<accession>A0A255FYW3</accession>
<dbReference type="Pfam" id="PF13391">
    <property type="entry name" value="HNH_2"/>
    <property type="match status" value="1"/>
</dbReference>
<dbReference type="InterPro" id="IPR045134">
    <property type="entry name" value="UHRF1/2-like"/>
</dbReference>
<keyword evidence="3" id="KW-1185">Reference proteome</keyword>
<dbReference type="GO" id="GO:0061630">
    <property type="term" value="F:ubiquitin protein ligase activity"/>
    <property type="evidence" value="ECO:0007669"/>
    <property type="project" value="TreeGrafter"/>
</dbReference>
<feature type="domain" description="YDG" evidence="1">
    <location>
        <begin position="7"/>
        <end position="150"/>
    </location>
</feature>
<dbReference type="OrthoDB" id="4464809at2"/>
<dbReference type="SUPFAM" id="SSF88697">
    <property type="entry name" value="PUA domain-like"/>
    <property type="match status" value="1"/>
</dbReference>
<dbReference type="GO" id="GO:0044027">
    <property type="term" value="P:negative regulation of gene expression via chromosomal CpG island methylation"/>
    <property type="evidence" value="ECO:0007669"/>
    <property type="project" value="TreeGrafter"/>
</dbReference>
<dbReference type="AlphaFoldDB" id="A0A255FYW3"/>
<dbReference type="Gene3D" id="1.10.30.50">
    <property type="match status" value="1"/>
</dbReference>
<dbReference type="Pfam" id="PF02182">
    <property type="entry name" value="SAD_SRA"/>
    <property type="match status" value="1"/>
</dbReference>
<dbReference type="PANTHER" id="PTHR14140">
    <property type="entry name" value="E3 UBIQUITIN-PROTEIN LIGASE UHRF-RELATED"/>
    <property type="match status" value="1"/>
</dbReference>
<dbReference type="PROSITE" id="PS51015">
    <property type="entry name" value="YDG"/>
    <property type="match status" value="1"/>
</dbReference>
<name>A0A255FYW3_9ACTN</name>
<dbReference type="Proteomes" id="UP000215896">
    <property type="component" value="Unassembled WGS sequence"/>
</dbReference>
<dbReference type="InterPro" id="IPR036987">
    <property type="entry name" value="SRA-YDG_sf"/>
</dbReference>
<organism evidence="2 3">
    <name type="scientific">Enemella evansiae</name>
    <dbReference type="NCBI Taxonomy" id="2016499"/>
    <lineage>
        <taxon>Bacteria</taxon>
        <taxon>Bacillati</taxon>
        <taxon>Actinomycetota</taxon>
        <taxon>Actinomycetes</taxon>
        <taxon>Propionibacteriales</taxon>
        <taxon>Propionibacteriaceae</taxon>
        <taxon>Enemella</taxon>
    </lineage>
</organism>
<dbReference type="InterPro" id="IPR015947">
    <property type="entry name" value="PUA-like_sf"/>
</dbReference>
<evidence type="ECO:0000313" key="3">
    <source>
        <dbReference type="Proteomes" id="UP000215896"/>
    </source>
</evidence>
<proteinExistence type="predicted"/>
<gene>
    <name evidence="2" type="ORF">CGZ94_20240</name>
</gene>
<dbReference type="SMART" id="SM00466">
    <property type="entry name" value="SRA"/>
    <property type="match status" value="1"/>
</dbReference>